<protein>
    <submittedName>
        <fullName evidence="2">YdcF family protein</fullName>
    </submittedName>
</protein>
<evidence type="ECO:0000259" key="1">
    <source>
        <dbReference type="Pfam" id="PF02698"/>
    </source>
</evidence>
<dbReference type="EMBL" id="JAAYSN010000097">
    <property type="protein sequence ID" value="NLP38830.1"/>
    <property type="molecule type" value="Genomic_DNA"/>
</dbReference>
<gene>
    <name evidence="2" type="ORF">GX356_03795</name>
</gene>
<reference evidence="2 3" key="1">
    <citation type="journal article" date="2020" name="Biotechnol. Biofuels">
        <title>New insights from the biogas microbiome by comprehensive genome-resolved metagenomics of nearly 1600 species originating from multiple anaerobic digesters.</title>
        <authorList>
            <person name="Campanaro S."/>
            <person name="Treu L."/>
            <person name="Rodriguez-R L.M."/>
            <person name="Kovalovszki A."/>
            <person name="Ziels R.M."/>
            <person name="Maus I."/>
            <person name="Zhu X."/>
            <person name="Kougias P.G."/>
            <person name="Basile A."/>
            <person name="Luo G."/>
            <person name="Schluter A."/>
            <person name="Konstantinidis K.T."/>
            <person name="Angelidaki I."/>
        </authorList>
    </citation>
    <scope>NUCLEOTIDE SEQUENCE [LARGE SCALE GENOMIC DNA]</scope>
    <source>
        <strain evidence="2">AS23ysBPME_344</strain>
    </source>
</reference>
<dbReference type="Gene3D" id="3.40.50.620">
    <property type="entry name" value="HUPs"/>
    <property type="match status" value="1"/>
</dbReference>
<proteinExistence type="predicted"/>
<dbReference type="Proteomes" id="UP000568696">
    <property type="component" value="Unassembled WGS sequence"/>
</dbReference>
<organism evidence="2 3">
    <name type="scientific">Corynebacterium pollutisoli</name>
    <dbReference type="NCBI Taxonomy" id="1610489"/>
    <lineage>
        <taxon>Bacteria</taxon>
        <taxon>Bacillati</taxon>
        <taxon>Actinomycetota</taxon>
        <taxon>Actinomycetes</taxon>
        <taxon>Mycobacteriales</taxon>
        <taxon>Corynebacteriaceae</taxon>
        <taxon>Corynebacterium</taxon>
    </lineage>
</organism>
<dbReference type="GO" id="GO:0005886">
    <property type="term" value="C:plasma membrane"/>
    <property type="evidence" value="ECO:0007669"/>
    <property type="project" value="TreeGrafter"/>
</dbReference>
<dbReference type="Pfam" id="PF02698">
    <property type="entry name" value="DUF218"/>
    <property type="match status" value="1"/>
</dbReference>
<sequence length="157" mass="17374">MMPLLVLGARTLHGYPSRILVDRLRAAVSLIDAAPDPVQVVVSGDGEAAAMAHWLVEHGVDPDLVVREPYARSTNENLERAHALIPGVERWTVVTSDFHVPRTRLWAWHLGIPVHVVGAETQRRDLVVAALRECLALPHSALRIGWRRLLARASRSS</sequence>
<comment type="caution">
    <text evidence="2">The sequence shown here is derived from an EMBL/GenBank/DDBJ whole genome shotgun (WGS) entry which is preliminary data.</text>
</comment>
<dbReference type="PANTHER" id="PTHR30336:SF20">
    <property type="entry name" value="DUF218 DOMAIN-CONTAINING PROTEIN"/>
    <property type="match status" value="1"/>
</dbReference>
<dbReference type="RefSeq" id="WP_085549642.1">
    <property type="nucleotide sequence ID" value="NZ_FXAR01000004.1"/>
</dbReference>
<dbReference type="CDD" id="cd06259">
    <property type="entry name" value="YdcF-like"/>
    <property type="match status" value="1"/>
</dbReference>
<evidence type="ECO:0000313" key="3">
    <source>
        <dbReference type="Proteomes" id="UP000568696"/>
    </source>
</evidence>
<dbReference type="PANTHER" id="PTHR30336">
    <property type="entry name" value="INNER MEMBRANE PROTEIN, PROBABLE PERMEASE"/>
    <property type="match status" value="1"/>
</dbReference>
<dbReference type="InterPro" id="IPR014729">
    <property type="entry name" value="Rossmann-like_a/b/a_fold"/>
</dbReference>
<dbReference type="InterPro" id="IPR051599">
    <property type="entry name" value="Cell_Envelope_Assoc"/>
</dbReference>
<feature type="domain" description="DUF218" evidence="1">
    <location>
        <begin position="5"/>
        <end position="135"/>
    </location>
</feature>
<dbReference type="AlphaFoldDB" id="A0A7X8MUV5"/>
<accession>A0A7X8MUV5</accession>
<dbReference type="InterPro" id="IPR003848">
    <property type="entry name" value="DUF218"/>
</dbReference>
<evidence type="ECO:0000313" key="2">
    <source>
        <dbReference type="EMBL" id="NLP38830.1"/>
    </source>
</evidence>
<name>A0A7X8MUV5_9CORY</name>